<dbReference type="OrthoDB" id="5391496at2759"/>
<proteinExistence type="predicted"/>
<evidence type="ECO:0000313" key="2">
    <source>
        <dbReference type="Proteomes" id="UP000076744"/>
    </source>
</evidence>
<gene>
    <name evidence="1" type="ORF">ISF_02873</name>
</gene>
<dbReference type="GeneID" id="30019165"/>
<comment type="caution">
    <text evidence="1">The sequence shown here is derived from an EMBL/GenBank/DDBJ whole genome shotgun (WGS) entry which is preliminary data.</text>
</comment>
<dbReference type="AlphaFoldDB" id="A0A168B4F6"/>
<dbReference type="EMBL" id="AZHB01000005">
    <property type="protein sequence ID" value="OAA69603.1"/>
    <property type="molecule type" value="Genomic_DNA"/>
</dbReference>
<organism evidence="1 2">
    <name type="scientific">Cordyceps fumosorosea (strain ARSEF 2679)</name>
    <name type="common">Isaria fumosorosea</name>
    <dbReference type="NCBI Taxonomy" id="1081104"/>
    <lineage>
        <taxon>Eukaryota</taxon>
        <taxon>Fungi</taxon>
        <taxon>Dikarya</taxon>
        <taxon>Ascomycota</taxon>
        <taxon>Pezizomycotina</taxon>
        <taxon>Sordariomycetes</taxon>
        <taxon>Hypocreomycetidae</taxon>
        <taxon>Hypocreales</taxon>
        <taxon>Cordycipitaceae</taxon>
        <taxon>Cordyceps</taxon>
    </lineage>
</organism>
<protein>
    <submittedName>
        <fullName evidence="1">Uncharacterized protein</fullName>
    </submittedName>
</protein>
<accession>A0A168B4F6</accession>
<sequence length="207" mass="22386">MDSTPLILPPATPAAFLSHILDAPPPPNTTVLICAARSDFLRSAVSQLHDQPAEEDVLRATLSRVAVARRVRVAFAPSVAHLRAHLSASVLPGAAHLLVYGLLDLHRGGGWWSAQAIGCSAACLVEAATRAGSAAVMMEPTGWKAEGEEKEEEEEVARRKREGRWAAYEEQIPLLSSTAEPREDGTWGVPCTSARVILQRWFTFDDS</sequence>
<keyword evidence="2" id="KW-1185">Reference proteome</keyword>
<reference evidence="1 2" key="1">
    <citation type="journal article" date="2016" name="Genome Biol. Evol.">
        <title>Divergent and convergent evolution of fungal pathogenicity.</title>
        <authorList>
            <person name="Shang Y."/>
            <person name="Xiao G."/>
            <person name="Zheng P."/>
            <person name="Cen K."/>
            <person name="Zhan S."/>
            <person name="Wang C."/>
        </authorList>
    </citation>
    <scope>NUCLEOTIDE SEQUENCE [LARGE SCALE GENOMIC DNA]</scope>
    <source>
        <strain evidence="1 2">ARSEF 2679</strain>
    </source>
</reference>
<dbReference type="Proteomes" id="UP000076744">
    <property type="component" value="Unassembled WGS sequence"/>
</dbReference>
<name>A0A168B4F6_CORFA</name>
<dbReference type="RefSeq" id="XP_018706207.1">
    <property type="nucleotide sequence ID" value="XM_018846479.1"/>
</dbReference>
<evidence type="ECO:0000313" key="1">
    <source>
        <dbReference type="EMBL" id="OAA69603.1"/>
    </source>
</evidence>